<proteinExistence type="inferred from homology"/>
<feature type="transmembrane region" description="Helical" evidence="6">
    <location>
        <begin position="145"/>
        <end position="166"/>
    </location>
</feature>
<evidence type="ECO:0000256" key="4">
    <source>
        <dbReference type="ARBA" id="ARBA00022989"/>
    </source>
</evidence>
<dbReference type="PANTHER" id="PTHR11266:SF91">
    <property type="entry name" value="EXPRESSED PROTEIN"/>
    <property type="match status" value="1"/>
</dbReference>
<evidence type="ECO:0000256" key="2">
    <source>
        <dbReference type="ARBA" id="ARBA00006824"/>
    </source>
</evidence>
<feature type="region of interest" description="Disordered" evidence="7">
    <location>
        <begin position="31"/>
        <end position="53"/>
    </location>
</feature>
<evidence type="ECO:0000313" key="9">
    <source>
        <dbReference type="Proteomes" id="UP000815325"/>
    </source>
</evidence>
<dbReference type="EMBL" id="MU069632">
    <property type="protein sequence ID" value="KAF5837020.1"/>
    <property type="molecule type" value="Genomic_DNA"/>
</dbReference>
<sequence>MNFRALGAGGGLPNPFGPWLRFNEAQQHSLRKRASSSASSSSSSSGASTSGRGSYFERVKGWQGPWKAALTSGSLSATGDLLAQFGQAQINQRQGRLSNPYDPSRTLRMFGYGLCIYGPYQYYWYNLLGWLMPANNTLNFLTKVAANQLLLAPVTLSTVFSWNLALTGKASDIPSKIRDDLLPTMVNGWKFWVPAASINFYAIPVEKQVLYMSLCGVLWTAYLSYASCTAVGPVPSSRVSSTLDDKR</sequence>
<keyword evidence="9" id="KW-1185">Reference proteome</keyword>
<dbReference type="Pfam" id="PF04117">
    <property type="entry name" value="Mpv17_PMP22"/>
    <property type="match status" value="1"/>
</dbReference>
<accession>A0ABQ7GQY2</accession>
<comment type="subcellular location">
    <subcellularLocation>
        <location evidence="1">Membrane</location>
        <topology evidence="1">Multi-pass membrane protein</topology>
    </subcellularLocation>
</comment>
<comment type="similarity">
    <text evidence="2 6">Belongs to the peroxisomal membrane protein PXMP2/4 family.</text>
</comment>
<reference evidence="8" key="1">
    <citation type="submission" date="2017-08" db="EMBL/GenBank/DDBJ databases">
        <authorList>
            <person name="Polle J.E."/>
            <person name="Barry K."/>
            <person name="Cushman J."/>
            <person name="Schmutz J."/>
            <person name="Tran D."/>
            <person name="Hathwaick L.T."/>
            <person name="Yim W.C."/>
            <person name="Jenkins J."/>
            <person name="Mckie-Krisberg Z.M."/>
            <person name="Prochnik S."/>
            <person name="Lindquist E."/>
            <person name="Dockter R.B."/>
            <person name="Adam C."/>
            <person name="Molina H."/>
            <person name="Bunkerborg J."/>
            <person name="Jin E."/>
            <person name="Buchheim M."/>
            <person name="Magnuson J."/>
        </authorList>
    </citation>
    <scope>NUCLEOTIDE SEQUENCE</scope>
    <source>
        <strain evidence="8">CCAP 19/18</strain>
    </source>
</reference>
<evidence type="ECO:0000256" key="5">
    <source>
        <dbReference type="ARBA" id="ARBA00023136"/>
    </source>
</evidence>
<evidence type="ECO:0000256" key="1">
    <source>
        <dbReference type="ARBA" id="ARBA00004141"/>
    </source>
</evidence>
<feature type="compositionally biased region" description="Low complexity" evidence="7">
    <location>
        <begin position="35"/>
        <end position="53"/>
    </location>
</feature>
<evidence type="ECO:0000256" key="7">
    <source>
        <dbReference type="SAM" id="MobiDB-lite"/>
    </source>
</evidence>
<feature type="transmembrane region" description="Helical" evidence="6">
    <location>
        <begin position="106"/>
        <end position="125"/>
    </location>
</feature>
<comment type="caution">
    <text evidence="8">The sequence shown here is derived from an EMBL/GenBank/DDBJ whole genome shotgun (WGS) entry which is preliminary data.</text>
</comment>
<organism evidence="8 9">
    <name type="scientific">Dunaliella salina</name>
    <name type="common">Green alga</name>
    <name type="synonym">Protococcus salinus</name>
    <dbReference type="NCBI Taxonomy" id="3046"/>
    <lineage>
        <taxon>Eukaryota</taxon>
        <taxon>Viridiplantae</taxon>
        <taxon>Chlorophyta</taxon>
        <taxon>core chlorophytes</taxon>
        <taxon>Chlorophyceae</taxon>
        <taxon>CS clade</taxon>
        <taxon>Chlamydomonadales</taxon>
        <taxon>Dunaliellaceae</taxon>
        <taxon>Dunaliella</taxon>
    </lineage>
</organism>
<dbReference type="PANTHER" id="PTHR11266">
    <property type="entry name" value="PEROXISOMAL MEMBRANE PROTEIN 2, PXMP2 MPV17"/>
    <property type="match status" value="1"/>
</dbReference>
<keyword evidence="3 6" id="KW-0812">Transmembrane</keyword>
<name>A0ABQ7GQY2_DUNSA</name>
<evidence type="ECO:0000256" key="6">
    <source>
        <dbReference type="RuleBase" id="RU363053"/>
    </source>
</evidence>
<evidence type="ECO:0000313" key="8">
    <source>
        <dbReference type="EMBL" id="KAF5837020.1"/>
    </source>
</evidence>
<keyword evidence="5 6" id="KW-0472">Membrane</keyword>
<evidence type="ECO:0000256" key="3">
    <source>
        <dbReference type="ARBA" id="ARBA00022692"/>
    </source>
</evidence>
<keyword evidence="4 6" id="KW-1133">Transmembrane helix</keyword>
<gene>
    <name evidence="8" type="ORF">DUNSADRAFT_4945</name>
</gene>
<dbReference type="InterPro" id="IPR007248">
    <property type="entry name" value="Mpv17_PMP22"/>
</dbReference>
<protein>
    <submittedName>
        <fullName evidence="8">Uncharacterized protein</fullName>
    </submittedName>
</protein>
<dbReference type="Proteomes" id="UP000815325">
    <property type="component" value="Unassembled WGS sequence"/>
</dbReference>